<proteinExistence type="predicted"/>
<gene>
    <name evidence="2" type="ordered locus">Thivi_1462</name>
</gene>
<dbReference type="Proteomes" id="UP000006062">
    <property type="component" value="Chromosome"/>
</dbReference>
<evidence type="ECO:0000256" key="1">
    <source>
        <dbReference type="SAM" id="MobiDB-lite"/>
    </source>
</evidence>
<reference evidence="2 3" key="1">
    <citation type="submission" date="2012-06" db="EMBL/GenBank/DDBJ databases">
        <title>Complete sequence of Thiocystis violascens DSM 198.</title>
        <authorList>
            <consortium name="US DOE Joint Genome Institute"/>
            <person name="Lucas S."/>
            <person name="Han J."/>
            <person name="Lapidus A."/>
            <person name="Cheng J.-F."/>
            <person name="Goodwin L."/>
            <person name="Pitluck S."/>
            <person name="Peters L."/>
            <person name="Ovchinnikova G."/>
            <person name="Teshima H."/>
            <person name="Detter J.C."/>
            <person name="Han C."/>
            <person name="Tapia R."/>
            <person name="Land M."/>
            <person name="Hauser L."/>
            <person name="Kyrpides N."/>
            <person name="Ivanova N."/>
            <person name="Pagani I."/>
            <person name="Vogl K."/>
            <person name="Liu Z."/>
            <person name="Frigaard N.-U."/>
            <person name="Bryant D."/>
            <person name="Woyke T."/>
        </authorList>
    </citation>
    <scope>NUCLEOTIDE SEQUENCE [LARGE SCALE GENOMIC DNA]</scope>
    <source>
        <strain evidence="3">ATCC 17096 / DSM 198 / 6111</strain>
    </source>
</reference>
<dbReference type="HOGENOM" id="CLU_808771_0_0_6"/>
<dbReference type="EMBL" id="CP003154">
    <property type="protein sequence ID" value="AFL73467.1"/>
    <property type="molecule type" value="Genomic_DNA"/>
</dbReference>
<evidence type="ECO:0000313" key="3">
    <source>
        <dbReference type="Proteomes" id="UP000006062"/>
    </source>
</evidence>
<name>I3Y8Z9_THIV6</name>
<organism evidence="2 3">
    <name type="scientific">Thiocystis violascens (strain ATCC 17096 / DSM 198 / 6111)</name>
    <name type="common">Chromatium violascens</name>
    <dbReference type="NCBI Taxonomy" id="765911"/>
    <lineage>
        <taxon>Bacteria</taxon>
        <taxon>Pseudomonadati</taxon>
        <taxon>Pseudomonadota</taxon>
        <taxon>Gammaproteobacteria</taxon>
        <taxon>Chromatiales</taxon>
        <taxon>Chromatiaceae</taxon>
        <taxon>Thiocystis</taxon>
    </lineage>
</organism>
<sequence length="343" mass="37518">MKPRADIARVALVVNDAADFPRTRGARLGGCSAANAGLEPPWSVGARQLLDAERFVYRLPKPQRDGTTALTLIPLELINISRHSSRRPGGTAIATMACSRRTHRCGRLPSASAVRWRMQPAHRPNSAHRIGRRPPMPAPRRSISGSCCWPGCSNPCRWYVPTAVRTCASSRSSPKPSPSSASSPTSVSRHAHRRSRPRAAPPAWDDAPRADAGLRPPPTARVRLRARSAHRVVAAVSRRIRRCPSRLAVARCTADLISPHPPHPPQRRRLHCPDARQPGCSVLTTYPAPDNVSLRAKLDSQGRYGFPIRLRVVVRVIHVSRIVGIVADHMFPETALPDAPLTV</sequence>
<feature type="compositionally biased region" description="Low complexity" evidence="1">
    <location>
        <begin position="169"/>
        <end position="188"/>
    </location>
</feature>
<accession>I3Y8Z9</accession>
<keyword evidence="3" id="KW-1185">Reference proteome</keyword>
<feature type="region of interest" description="Disordered" evidence="1">
    <location>
        <begin position="114"/>
        <end position="140"/>
    </location>
</feature>
<dbReference type="KEGG" id="tvi:Thivi_1462"/>
<feature type="region of interest" description="Disordered" evidence="1">
    <location>
        <begin position="168"/>
        <end position="221"/>
    </location>
</feature>
<dbReference type="AlphaFoldDB" id="I3Y8Z9"/>
<evidence type="ECO:0000313" key="2">
    <source>
        <dbReference type="EMBL" id="AFL73467.1"/>
    </source>
</evidence>
<protein>
    <submittedName>
        <fullName evidence="2">Uncharacterized protein</fullName>
    </submittedName>
</protein>